<name>A0AAW9JVE4_CARML</name>
<dbReference type="Proteomes" id="UP001290462">
    <property type="component" value="Unassembled WGS sequence"/>
</dbReference>
<accession>A0AAW9JVE4</accession>
<feature type="region of interest" description="Disordered" evidence="2">
    <location>
        <begin position="218"/>
        <end position="246"/>
    </location>
</feature>
<dbReference type="RefSeq" id="WP_322808462.1">
    <property type="nucleotide sequence ID" value="NZ_JAVBVO010000002.1"/>
</dbReference>
<dbReference type="EMBL" id="JAVBVO010000002">
    <property type="protein sequence ID" value="MDZ5757605.1"/>
    <property type="molecule type" value="Genomic_DNA"/>
</dbReference>
<evidence type="ECO:0000313" key="3">
    <source>
        <dbReference type="EMBL" id="MDZ5757605.1"/>
    </source>
</evidence>
<organism evidence="3 4">
    <name type="scientific">Carnobacterium maltaromaticum</name>
    <name type="common">Carnobacterium piscicola</name>
    <dbReference type="NCBI Taxonomy" id="2751"/>
    <lineage>
        <taxon>Bacteria</taxon>
        <taxon>Bacillati</taxon>
        <taxon>Bacillota</taxon>
        <taxon>Bacilli</taxon>
        <taxon>Lactobacillales</taxon>
        <taxon>Carnobacteriaceae</taxon>
        <taxon>Carnobacterium</taxon>
    </lineage>
</organism>
<evidence type="ECO:0000313" key="4">
    <source>
        <dbReference type="Proteomes" id="UP001290462"/>
    </source>
</evidence>
<proteinExistence type="predicted"/>
<evidence type="ECO:0000256" key="1">
    <source>
        <dbReference type="SAM" id="Coils"/>
    </source>
</evidence>
<feature type="compositionally biased region" description="Polar residues" evidence="2">
    <location>
        <begin position="228"/>
        <end position="246"/>
    </location>
</feature>
<reference evidence="3" key="1">
    <citation type="submission" date="2023-08" db="EMBL/GenBank/DDBJ databases">
        <title>Genomic characterization of piscicolin 126 produced by Carnobacterium maltaromaticum CM22 strain isolated from salmon (Salmo salar).</title>
        <authorList>
            <person name="Gonzalez-Gragera E."/>
            <person name="Garcia-Lopez J.D."/>
            <person name="Teso-Perez C."/>
            <person name="Gimenez-Hernandez I."/>
            <person name="Peralta-Sanchez J.M."/>
            <person name="Valdivia E."/>
            <person name="Montalban-Lopez M."/>
            <person name="Martin-Platero A.M."/>
            <person name="Banos A."/>
            <person name="Martinez-Bueno M."/>
        </authorList>
    </citation>
    <scope>NUCLEOTIDE SEQUENCE</scope>
    <source>
        <strain evidence="3">CM22</strain>
    </source>
</reference>
<evidence type="ECO:0000256" key="2">
    <source>
        <dbReference type="SAM" id="MobiDB-lite"/>
    </source>
</evidence>
<sequence>MNSIELTFKLFKEQKILDAKQEVTYLKNSFLHDVVNQVARELVGNQSDNHELSDVHYPDWLNYPSDLTKQVLVEFNFDGDESDSEMIAKVADSYAQNFMENNPSLVVYQIFTLSDKHKVQLFLNFFVQFGYLNKRFFAISLAEAIDKQKTSRNLSIIEWKKKELSEIDSLLHTEGTTQVIQIEEDEEQTRKLPTMQKVALSQLQLKLDDLLTETVDSTVEKQDDSMDKSGTNSHYNAKSNSGRNLTQTVNANDNELFIADKELITTLNLQILRLEELNSKLERKLIKAESEKSKTGKIVDNKENNEIGLQDEFHQKLLTLQTENNQLIKKIAQIENERSDYKQEIKVKIEELMLLNKNYENQITELVQTIKIKEGLLADLKEKNKKFKQKKKIEGPITLVKPSHLQSDEEKMEMSSSISEQNDLLNDFPEPDFEDMTKKKISSKEYKELIKTVGYIEHIWSIYQTKLKNMPVENMKEQIELEVLFEHIDEAAVETFIFSHELSEIKDQVMIKNSVLLGRSTVVINNYDLQSLRYIEKQYYLMNEAIKELSKVEVKENN</sequence>
<keyword evidence="1" id="KW-0175">Coiled coil</keyword>
<feature type="coiled-coil region" evidence="1">
    <location>
        <begin position="264"/>
        <end position="390"/>
    </location>
</feature>
<comment type="caution">
    <text evidence="3">The sequence shown here is derived from an EMBL/GenBank/DDBJ whole genome shotgun (WGS) entry which is preliminary data.</text>
</comment>
<feature type="compositionally biased region" description="Basic and acidic residues" evidence="2">
    <location>
        <begin position="218"/>
        <end position="227"/>
    </location>
</feature>
<protein>
    <submittedName>
        <fullName evidence="3">Uncharacterized protein</fullName>
    </submittedName>
</protein>
<dbReference type="AlphaFoldDB" id="A0AAW9JVE4"/>
<gene>
    <name evidence="3" type="ORF">RAK27_02935</name>
</gene>